<proteinExistence type="predicted"/>
<evidence type="ECO:0000313" key="1">
    <source>
        <dbReference type="EMBL" id="KAH9768569.1"/>
    </source>
</evidence>
<accession>A0ACB8L553</accession>
<comment type="caution">
    <text evidence="1">The sequence shown here is derived from an EMBL/GenBank/DDBJ whole genome shotgun (WGS) entry which is preliminary data.</text>
</comment>
<protein>
    <submittedName>
        <fullName evidence="1">Uncharacterized protein</fullName>
    </submittedName>
</protein>
<evidence type="ECO:0000313" key="2">
    <source>
        <dbReference type="Proteomes" id="UP000829398"/>
    </source>
</evidence>
<organism evidence="1 2">
    <name type="scientific">Citrus sinensis</name>
    <name type="common">Sweet orange</name>
    <name type="synonym">Citrus aurantium var. sinensis</name>
    <dbReference type="NCBI Taxonomy" id="2711"/>
    <lineage>
        <taxon>Eukaryota</taxon>
        <taxon>Viridiplantae</taxon>
        <taxon>Streptophyta</taxon>
        <taxon>Embryophyta</taxon>
        <taxon>Tracheophyta</taxon>
        <taxon>Spermatophyta</taxon>
        <taxon>Magnoliopsida</taxon>
        <taxon>eudicotyledons</taxon>
        <taxon>Gunneridae</taxon>
        <taxon>Pentapetalae</taxon>
        <taxon>rosids</taxon>
        <taxon>malvids</taxon>
        <taxon>Sapindales</taxon>
        <taxon>Rutaceae</taxon>
        <taxon>Aurantioideae</taxon>
        <taxon>Citrus</taxon>
    </lineage>
</organism>
<dbReference type="EMBL" id="CM039173">
    <property type="protein sequence ID" value="KAH9768569.1"/>
    <property type="molecule type" value="Genomic_DNA"/>
</dbReference>
<gene>
    <name evidence="1" type="ORF">KPL71_011651</name>
</gene>
<sequence>MTVFKLPKGLCEDIQKVIAKFWWDSKTDRRGIHWSRWDSLSKAKSRGGMDFRDLTSFNQTLVAKQGWRLLRFPNSLMARVMQVKYYKNSTFWNAKEGSNPSFIWRSIL</sequence>
<reference evidence="2" key="1">
    <citation type="journal article" date="2023" name="Hortic. Res.">
        <title>A chromosome-level phased genome enabling allele-level studies in sweet orange: a case study on citrus Huanglongbing tolerance.</title>
        <authorList>
            <person name="Wu B."/>
            <person name="Yu Q."/>
            <person name="Deng Z."/>
            <person name="Duan Y."/>
            <person name="Luo F."/>
            <person name="Gmitter F. Jr."/>
        </authorList>
    </citation>
    <scope>NUCLEOTIDE SEQUENCE [LARGE SCALE GENOMIC DNA]</scope>
    <source>
        <strain evidence="2">cv. Valencia</strain>
    </source>
</reference>
<dbReference type="Proteomes" id="UP000829398">
    <property type="component" value="Chromosome 4"/>
</dbReference>
<name>A0ACB8L553_CITSI</name>
<keyword evidence="2" id="KW-1185">Reference proteome</keyword>